<dbReference type="InterPro" id="IPR032800">
    <property type="entry name" value="TRP_N"/>
</dbReference>
<feature type="transmembrane region" description="Helical" evidence="8">
    <location>
        <begin position="345"/>
        <end position="367"/>
    </location>
</feature>
<evidence type="ECO:0000259" key="10">
    <source>
        <dbReference type="SMART" id="SM01320"/>
    </source>
</evidence>
<gene>
    <name evidence="11" type="ORF">NKR23_g1292</name>
</gene>
<evidence type="ECO:0000256" key="3">
    <source>
        <dbReference type="ARBA" id="ARBA00022692"/>
    </source>
</evidence>
<feature type="compositionally biased region" description="Low complexity" evidence="7">
    <location>
        <begin position="726"/>
        <end position="738"/>
    </location>
</feature>
<feature type="compositionally biased region" description="Polar residues" evidence="7">
    <location>
        <begin position="683"/>
        <end position="693"/>
    </location>
</feature>
<dbReference type="InterPro" id="IPR040241">
    <property type="entry name" value="TRP_Flc/Pkd2-like"/>
</dbReference>
<feature type="transmembrane region" description="Helical" evidence="8">
    <location>
        <begin position="546"/>
        <end position="567"/>
    </location>
</feature>
<dbReference type="AlphaFoldDB" id="A0AA38RTZ9"/>
<evidence type="ECO:0000256" key="6">
    <source>
        <dbReference type="ARBA" id="ARBA00023136"/>
    </source>
</evidence>
<proteinExistence type="inferred from homology"/>
<feature type="chain" id="PRO_5041231450" evidence="9">
    <location>
        <begin position="22"/>
        <end position="785"/>
    </location>
</feature>
<keyword evidence="6 8" id="KW-0472">Membrane</keyword>
<evidence type="ECO:0000313" key="12">
    <source>
        <dbReference type="Proteomes" id="UP001174694"/>
    </source>
</evidence>
<evidence type="ECO:0000313" key="11">
    <source>
        <dbReference type="EMBL" id="KAJ9156718.1"/>
    </source>
</evidence>
<dbReference type="Pfam" id="PF06011">
    <property type="entry name" value="TRP"/>
    <property type="match status" value="1"/>
</dbReference>
<organism evidence="11 12">
    <name type="scientific">Pleurostoma richardsiae</name>
    <dbReference type="NCBI Taxonomy" id="41990"/>
    <lineage>
        <taxon>Eukaryota</taxon>
        <taxon>Fungi</taxon>
        <taxon>Dikarya</taxon>
        <taxon>Ascomycota</taxon>
        <taxon>Pezizomycotina</taxon>
        <taxon>Sordariomycetes</taxon>
        <taxon>Sordariomycetidae</taxon>
        <taxon>Calosphaeriales</taxon>
        <taxon>Pleurostomataceae</taxon>
        <taxon>Pleurostoma</taxon>
    </lineage>
</organism>
<comment type="similarity">
    <text evidence="2">Belongs to the transient receptor potential (TRP) ion channel family.</text>
</comment>
<keyword evidence="12" id="KW-1185">Reference proteome</keyword>
<evidence type="ECO:0000256" key="5">
    <source>
        <dbReference type="ARBA" id="ARBA00022989"/>
    </source>
</evidence>
<evidence type="ECO:0000256" key="8">
    <source>
        <dbReference type="SAM" id="Phobius"/>
    </source>
</evidence>
<dbReference type="Proteomes" id="UP001174694">
    <property type="component" value="Unassembled WGS sequence"/>
</dbReference>
<keyword evidence="5 8" id="KW-1133">Transmembrane helix</keyword>
<dbReference type="PANTHER" id="PTHR31145">
    <property type="entry name" value="INTEGRAL MEMBRANE PROTEIN (AFU_ORTHOLOGUE AFUA_7G01610)"/>
    <property type="match status" value="1"/>
</dbReference>
<dbReference type="GO" id="GO:0055085">
    <property type="term" value="P:transmembrane transport"/>
    <property type="evidence" value="ECO:0007669"/>
    <property type="project" value="TreeGrafter"/>
</dbReference>
<dbReference type="EMBL" id="JANBVO010000002">
    <property type="protein sequence ID" value="KAJ9156718.1"/>
    <property type="molecule type" value="Genomic_DNA"/>
</dbReference>
<evidence type="ECO:0000256" key="9">
    <source>
        <dbReference type="SAM" id="SignalP"/>
    </source>
</evidence>
<evidence type="ECO:0000256" key="7">
    <source>
        <dbReference type="SAM" id="MobiDB-lite"/>
    </source>
</evidence>
<feature type="compositionally biased region" description="Polar residues" evidence="7">
    <location>
        <begin position="739"/>
        <end position="777"/>
    </location>
</feature>
<evidence type="ECO:0000256" key="1">
    <source>
        <dbReference type="ARBA" id="ARBA00004141"/>
    </source>
</evidence>
<comment type="subcellular location">
    <subcellularLocation>
        <location evidence="1">Membrane</location>
        <topology evidence="1">Multi-pass membrane protein</topology>
    </subcellularLocation>
</comment>
<dbReference type="PANTHER" id="PTHR31145:SF2">
    <property type="entry name" value="FLAVIN CARRIER PROTEIN 2"/>
    <property type="match status" value="1"/>
</dbReference>
<feature type="transmembrane region" description="Helical" evidence="8">
    <location>
        <begin position="488"/>
        <end position="509"/>
    </location>
</feature>
<feature type="region of interest" description="Disordered" evidence="7">
    <location>
        <begin position="650"/>
        <end position="785"/>
    </location>
</feature>
<dbReference type="InterPro" id="IPR010308">
    <property type="entry name" value="TRP_C"/>
</dbReference>
<feature type="transmembrane region" description="Helical" evidence="8">
    <location>
        <begin position="388"/>
        <end position="408"/>
    </location>
</feature>
<comment type="caution">
    <text evidence="11">The sequence shown here is derived from an EMBL/GenBank/DDBJ whole genome shotgun (WGS) entry which is preliminary data.</text>
</comment>
<feature type="transmembrane region" description="Helical" evidence="8">
    <location>
        <begin position="515"/>
        <end position="534"/>
    </location>
</feature>
<protein>
    <submittedName>
        <fullName evidence="11">Flavin carrier protein 2</fullName>
    </submittedName>
</protein>
<accession>A0AA38RTZ9</accession>
<dbReference type="GO" id="GO:0016020">
    <property type="term" value="C:membrane"/>
    <property type="evidence" value="ECO:0007669"/>
    <property type="project" value="UniProtKB-SubCell"/>
</dbReference>
<dbReference type="Pfam" id="PF14558">
    <property type="entry name" value="TRP_N"/>
    <property type="match status" value="1"/>
</dbReference>
<sequence>MKFSLGKPLLLLSSLATTALASVPLLKSTSLNTCQDNSGFTASLFNVVFTPNNGTASVDIVAVSSIEGSVVFDVLISAYGYQIIRKTVDPCNTDLSGLCPMRAGKIPLKFNLQVGDDALDQIPGIAYTFPDLDAKVKVFINMTSGENPGAVACVEADISNGKTVDLIGVKWATAVVAGLALASSAVISGLGHSNAASHVAANALSLFGYFQAQAMIGLTGVPLPPAVQSWTQDFQWSMGIIRVQFMQDIFTWYQRATGGTPSTLFDSLTTVSVQVEKRALLRRAVEATAPAVNLFKRSVAMMPKAAMRQAARIIKRGNITTGSGSYLVYGIQRVAFRAKIESTNLFMTGLAFFCVFVVFTIIGVAAFKGFCELAVKNRWMKSDKFLEFRNGWFTVLKGILFRMTLIGFPQMTILCLWEFTQKDSAAEVVLAVFFFFGMTATLGWAASKVIRIARRSVAMHRNPAYILFSDPQALNKWGFLYVQFRASAYYFIVPYLCYLLIKGMFIAFAQSSGTVQAIAFLLIEAGALIAASVLRPWMDKSTNSFNIAICAINFLNAVFMLIFSDVFNQPAIVTGVVGVVLWIANAVFALVLLIMLIVTTIIVLFRKNPDTRYQFMADDRASFMKSQTQLTTTTELDALAATARGDKAGYKGGLDLDDDAESISSDSLRRQTDPSHMGHLPSSAANSVSQNSYREPPRSPVDPSVPLFPGDGRRPPPQYEAGGYGQQQYLRQQSSGQSINRSPSPYGGSQSNLSSGYRSQNNASPAGFRSQNTSSPWQRGAGYEH</sequence>
<keyword evidence="4 9" id="KW-0732">Signal</keyword>
<keyword evidence="3 8" id="KW-0812">Transmembrane</keyword>
<evidence type="ECO:0000256" key="2">
    <source>
        <dbReference type="ARBA" id="ARBA00010642"/>
    </source>
</evidence>
<feature type="transmembrane region" description="Helical" evidence="8">
    <location>
        <begin position="428"/>
        <end position="446"/>
    </location>
</feature>
<feature type="signal peptide" evidence="9">
    <location>
        <begin position="1"/>
        <end position="21"/>
    </location>
</feature>
<evidence type="ECO:0000256" key="4">
    <source>
        <dbReference type="ARBA" id="ARBA00022729"/>
    </source>
</evidence>
<dbReference type="SMART" id="SM01320">
    <property type="entry name" value="TRP_N"/>
    <property type="match status" value="1"/>
</dbReference>
<dbReference type="GO" id="GO:0009272">
    <property type="term" value="P:fungal-type cell wall biogenesis"/>
    <property type="evidence" value="ECO:0007669"/>
    <property type="project" value="TreeGrafter"/>
</dbReference>
<reference evidence="11" key="1">
    <citation type="submission" date="2022-07" db="EMBL/GenBank/DDBJ databases">
        <title>Fungi with potential for degradation of polypropylene.</title>
        <authorList>
            <person name="Gostincar C."/>
        </authorList>
    </citation>
    <scope>NUCLEOTIDE SEQUENCE</scope>
    <source>
        <strain evidence="11">EXF-13308</strain>
    </source>
</reference>
<feature type="transmembrane region" description="Helical" evidence="8">
    <location>
        <begin position="579"/>
        <end position="605"/>
    </location>
</feature>
<feature type="domain" description="ML-like" evidence="10">
    <location>
        <begin position="24"/>
        <end position="165"/>
    </location>
</feature>
<name>A0AA38RTZ9_9PEZI</name>